<dbReference type="Proteomes" id="UP000292373">
    <property type="component" value="Unassembled WGS sequence"/>
</dbReference>
<sequence length="205" mass="21403">MTAWETIREAPRRIGEAAAQARPQLRSITSPRRRMAGATFAVFVIGLFFSGMVGMLLLTTLLQNQAFEIRAAQRTASELSYRASDLEAQVNRAKAPVALGQRAAALGMVPNPRAVFIDLSTGEVLGKPVPVRGDEIPSLTRVPVVPPLEDEVPPADAPPADGAQPAEGEPAADAPAAEQPAAEQPAAEQPAAEQPTATDTAGATP</sequence>
<dbReference type="RefSeq" id="WP_131167072.1">
    <property type="nucleotide sequence ID" value="NZ_SDMQ01000002.1"/>
</dbReference>
<feature type="transmembrane region" description="Helical" evidence="2">
    <location>
        <begin position="35"/>
        <end position="58"/>
    </location>
</feature>
<evidence type="ECO:0000256" key="2">
    <source>
        <dbReference type="SAM" id="Phobius"/>
    </source>
</evidence>
<keyword evidence="2" id="KW-1133">Transmembrane helix</keyword>
<evidence type="ECO:0008006" key="5">
    <source>
        <dbReference type="Google" id="ProtNLM"/>
    </source>
</evidence>
<feature type="compositionally biased region" description="Polar residues" evidence="1">
    <location>
        <begin position="196"/>
        <end position="205"/>
    </location>
</feature>
<evidence type="ECO:0000313" key="4">
    <source>
        <dbReference type="Proteomes" id="UP000292373"/>
    </source>
</evidence>
<evidence type="ECO:0000256" key="1">
    <source>
        <dbReference type="SAM" id="MobiDB-lite"/>
    </source>
</evidence>
<keyword evidence="4" id="KW-1185">Reference proteome</keyword>
<keyword evidence="2" id="KW-0812">Transmembrane</keyword>
<name>A0A4Q9KHE1_9ACTN</name>
<dbReference type="OrthoDB" id="4792842at2"/>
<protein>
    <recommendedName>
        <fullName evidence="5">Cell division protein FtsL</fullName>
    </recommendedName>
</protein>
<reference evidence="3 4" key="1">
    <citation type="submission" date="2019-01" db="EMBL/GenBank/DDBJ databases">
        <title>Lactibacter flavus gen. nov., sp. nov., a novel bacterium of the family Propionibacteriaceae isolated from raw milk and dairy products.</title>
        <authorList>
            <person name="Huptas C."/>
            <person name="Wenning M."/>
            <person name="Breitenwieser F."/>
            <person name="Doll E."/>
            <person name="Von Neubeck M."/>
            <person name="Busse H.-J."/>
            <person name="Scherer S."/>
        </authorList>
    </citation>
    <scope>NUCLEOTIDE SEQUENCE [LARGE SCALE GENOMIC DNA]</scope>
    <source>
        <strain evidence="3 4">KCTC 33808</strain>
    </source>
</reference>
<dbReference type="EMBL" id="SDMQ01000002">
    <property type="protein sequence ID" value="TBT87286.1"/>
    <property type="molecule type" value="Genomic_DNA"/>
</dbReference>
<feature type="region of interest" description="Disordered" evidence="1">
    <location>
        <begin position="143"/>
        <end position="205"/>
    </location>
</feature>
<comment type="caution">
    <text evidence="3">The sequence shown here is derived from an EMBL/GenBank/DDBJ whole genome shotgun (WGS) entry which is preliminary data.</text>
</comment>
<accession>A0A4Q9KHE1</accession>
<dbReference type="AlphaFoldDB" id="A0A4Q9KHE1"/>
<evidence type="ECO:0000313" key="3">
    <source>
        <dbReference type="EMBL" id="TBT87286.1"/>
    </source>
</evidence>
<proteinExistence type="predicted"/>
<feature type="compositionally biased region" description="Low complexity" evidence="1">
    <location>
        <begin position="158"/>
        <end position="195"/>
    </location>
</feature>
<gene>
    <name evidence="3" type="ORF">ET989_02955</name>
</gene>
<keyword evidence="2" id="KW-0472">Membrane</keyword>
<organism evidence="3 4">
    <name type="scientific">Propioniciclava sinopodophylli</name>
    <dbReference type="NCBI Taxonomy" id="1837344"/>
    <lineage>
        <taxon>Bacteria</taxon>
        <taxon>Bacillati</taxon>
        <taxon>Actinomycetota</taxon>
        <taxon>Actinomycetes</taxon>
        <taxon>Propionibacteriales</taxon>
        <taxon>Propionibacteriaceae</taxon>
        <taxon>Propioniciclava</taxon>
    </lineage>
</organism>